<keyword evidence="3" id="KW-1185">Reference proteome</keyword>
<feature type="compositionally biased region" description="Low complexity" evidence="1">
    <location>
        <begin position="122"/>
        <end position="143"/>
    </location>
</feature>
<feature type="region of interest" description="Disordered" evidence="1">
    <location>
        <begin position="122"/>
        <end position="162"/>
    </location>
</feature>
<dbReference type="OrthoDB" id="10534061at2759"/>
<dbReference type="EMBL" id="MU006778">
    <property type="protein sequence ID" value="KAF2644686.1"/>
    <property type="molecule type" value="Genomic_DNA"/>
</dbReference>
<reference evidence="2" key="1">
    <citation type="journal article" date="2020" name="Stud. Mycol.">
        <title>101 Dothideomycetes genomes: a test case for predicting lifestyles and emergence of pathogens.</title>
        <authorList>
            <person name="Haridas S."/>
            <person name="Albert R."/>
            <person name="Binder M."/>
            <person name="Bloem J."/>
            <person name="Labutti K."/>
            <person name="Salamov A."/>
            <person name="Andreopoulos B."/>
            <person name="Baker S."/>
            <person name="Barry K."/>
            <person name="Bills G."/>
            <person name="Bluhm B."/>
            <person name="Cannon C."/>
            <person name="Castanera R."/>
            <person name="Culley D."/>
            <person name="Daum C."/>
            <person name="Ezra D."/>
            <person name="Gonzalez J."/>
            <person name="Henrissat B."/>
            <person name="Kuo A."/>
            <person name="Liang C."/>
            <person name="Lipzen A."/>
            <person name="Lutzoni F."/>
            <person name="Magnuson J."/>
            <person name="Mondo S."/>
            <person name="Nolan M."/>
            <person name="Ohm R."/>
            <person name="Pangilinan J."/>
            <person name="Park H.-J."/>
            <person name="Ramirez L."/>
            <person name="Alfaro M."/>
            <person name="Sun H."/>
            <person name="Tritt A."/>
            <person name="Yoshinaga Y."/>
            <person name="Zwiers L.-H."/>
            <person name="Turgeon B."/>
            <person name="Goodwin S."/>
            <person name="Spatafora J."/>
            <person name="Crous P."/>
            <person name="Grigoriev I."/>
        </authorList>
    </citation>
    <scope>NUCLEOTIDE SEQUENCE</scope>
    <source>
        <strain evidence="2">CBS 473.64</strain>
    </source>
</reference>
<protein>
    <submittedName>
        <fullName evidence="2">Uncharacterized protein</fullName>
    </submittedName>
</protein>
<accession>A0A6A6S9Y1</accession>
<organism evidence="2 3">
    <name type="scientific">Massarina eburnea CBS 473.64</name>
    <dbReference type="NCBI Taxonomy" id="1395130"/>
    <lineage>
        <taxon>Eukaryota</taxon>
        <taxon>Fungi</taxon>
        <taxon>Dikarya</taxon>
        <taxon>Ascomycota</taxon>
        <taxon>Pezizomycotina</taxon>
        <taxon>Dothideomycetes</taxon>
        <taxon>Pleosporomycetidae</taxon>
        <taxon>Pleosporales</taxon>
        <taxon>Massarineae</taxon>
        <taxon>Massarinaceae</taxon>
        <taxon>Massarina</taxon>
    </lineage>
</organism>
<evidence type="ECO:0000256" key="1">
    <source>
        <dbReference type="SAM" id="MobiDB-lite"/>
    </source>
</evidence>
<proteinExistence type="predicted"/>
<evidence type="ECO:0000313" key="2">
    <source>
        <dbReference type="EMBL" id="KAF2644686.1"/>
    </source>
</evidence>
<evidence type="ECO:0000313" key="3">
    <source>
        <dbReference type="Proteomes" id="UP000799753"/>
    </source>
</evidence>
<sequence>MSSVKYSIPYDMLPMIPPSQDGFETTAFKPICHKKSPASFITKVFNSAKAASSPMKRTVLTAHHKKYDILEGSAFEPSRTSAFSTGSSSGYSSSSKGTHDFMLKSRRQRSDTLMSVTSVDSFVSDSGTSIKSGLRSTSSSRPSSPERRGYTAHGEGWVPATF</sequence>
<feature type="region of interest" description="Disordered" evidence="1">
    <location>
        <begin position="78"/>
        <end position="107"/>
    </location>
</feature>
<feature type="compositionally biased region" description="Low complexity" evidence="1">
    <location>
        <begin position="78"/>
        <end position="96"/>
    </location>
</feature>
<name>A0A6A6S9Y1_9PLEO</name>
<dbReference type="Proteomes" id="UP000799753">
    <property type="component" value="Unassembled WGS sequence"/>
</dbReference>
<gene>
    <name evidence="2" type="ORF">P280DRAFT_535284</name>
</gene>
<dbReference type="AlphaFoldDB" id="A0A6A6S9Y1"/>